<dbReference type="SUPFAM" id="SSF52540">
    <property type="entry name" value="P-loop containing nucleoside triphosphate hydrolases"/>
    <property type="match status" value="1"/>
</dbReference>
<dbReference type="Proteomes" id="UP000018040">
    <property type="component" value="Unassembled WGS sequence"/>
</dbReference>
<evidence type="ECO:0000256" key="13">
    <source>
        <dbReference type="ARBA" id="ARBA00023268"/>
    </source>
</evidence>
<keyword evidence="8" id="KW-0547">Nucleotide-binding</keyword>
<dbReference type="InterPro" id="IPR000605">
    <property type="entry name" value="Helicase_SF3_ssDNA/RNA_vir"/>
</dbReference>
<evidence type="ECO:0000256" key="2">
    <source>
        <dbReference type="ARBA" id="ARBA00008545"/>
    </source>
</evidence>
<evidence type="ECO:0000259" key="16">
    <source>
        <dbReference type="PROSITE" id="PS52020"/>
    </source>
</evidence>
<keyword evidence="17" id="KW-0347">Helicase</keyword>
<keyword evidence="3" id="KW-0808">Transferase</keyword>
<evidence type="ECO:0000256" key="8">
    <source>
        <dbReference type="ARBA" id="ARBA00022741"/>
    </source>
</evidence>
<evidence type="ECO:0000256" key="10">
    <source>
        <dbReference type="ARBA" id="ARBA00022801"/>
    </source>
</evidence>
<dbReference type="VEuPathDB" id="GiardiaDB:GL50581_3039"/>
<evidence type="ECO:0000256" key="5">
    <source>
        <dbReference type="ARBA" id="ARBA00022705"/>
    </source>
</evidence>
<dbReference type="Gene3D" id="3.40.1310.20">
    <property type="match status" value="1"/>
</dbReference>
<dbReference type="VEuPathDB" id="GiardiaDB:DHA2_150330"/>
<dbReference type="GO" id="GO:0003677">
    <property type="term" value="F:DNA binding"/>
    <property type="evidence" value="ECO:0007669"/>
    <property type="project" value="UniProtKB-KW"/>
</dbReference>
<proteinExistence type="inferred from homology"/>
<dbReference type="GO" id="GO:0003724">
    <property type="term" value="F:RNA helicase activity"/>
    <property type="evidence" value="ECO:0007669"/>
    <property type="project" value="InterPro"/>
</dbReference>
<dbReference type="EMBL" id="AHHH01000265">
    <property type="protein sequence ID" value="ESU40270.1"/>
    <property type="molecule type" value="Genomic_DNA"/>
</dbReference>
<keyword evidence="10" id="KW-0378">Hydrolase</keyword>
<evidence type="ECO:0000256" key="15">
    <source>
        <dbReference type="ARBA" id="ARBA00032243"/>
    </source>
</evidence>
<feature type="domain" description="CRESS-DNA virus Rep endonuclease" evidence="16">
    <location>
        <begin position="102"/>
        <end position="203"/>
    </location>
</feature>
<keyword evidence="7" id="KW-0479">Metal-binding</keyword>
<evidence type="ECO:0000256" key="6">
    <source>
        <dbReference type="ARBA" id="ARBA00022722"/>
    </source>
</evidence>
<dbReference type="InterPro" id="IPR049912">
    <property type="entry name" value="CRESS_DNA_REP"/>
</dbReference>
<keyword evidence="4" id="KW-0548">Nucleotidyltransferase</keyword>
<keyword evidence="12" id="KW-0238">DNA-binding</keyword>
<protein>
    <recommendedName>
        <fullName evidence="14">ATP-dependent helicase Rep</fullName>
    </recommendedName>
    <alternativeName>
        <fullName evidence="15">RepP</fullName>
    </alternativeName>
</protein>
<dbReference type="Pfam" id="PF00910">
    <property type="entry name" value="RNA_helicase"/>
    <property type="match status" value="1"/>
</dbReference>
<dbReference type="PROSITE" id="PS52020">
    <property type="entry name" value="CRESS_DNA_REP"/>
    <property type="match status" value="1"/>
</dbReference>
<evidence type="ECO:0000313" key="18">
    <source>
        <dbReference type="Proteomes" id="UP000018040"/>
    </source>
</evidence>
<keyword evidence="9" id="KW-0255">Endonuclease</keyword>
<dbReference type="GO" id="GO:0000166">
    <property type="term" value="F:nucleotide binding"/>
    <property type="evidence" value="ECO:0007669"/>
    <property type="project" value="UniProtKB-KW"/>
</dbReference>
<gene>
    <name evidence="17" type="ORF">GSB_154675</name>
</gene>
<keyword evidence="11" id="KW-0190">Covalent protein-DNA linkage</keyword>
<dbReference type="GO" id="GO:0006260">
    <property type="term" value="P:DNA replication"/>
    <property type="evidence" value="ECO:0007669"/>
    <property type="project" value="UniProtKB-KW"/>
</dbReference>
<dbReference type="GO" id="GO:0016779">
    <property type="term" value="F:nucleotidyltransferase activity"/>
    <property type="evidence" value="ECO:0007669"/>
    <property type="project" value="UniProtKB-KW"/>
</dbReference>
<dbReference type="InterPro" id="IPR027417">
    <property type="entry name" value="P-loop_NTPase"/>
</dbReference>
<evidence type="ECO:0000256" key="4">
    <source>
        <dbReference type="ARBA" id="ARBA00022695"/>
    </source>
</evidence>
<accession>V6TTD4</accession>
<reference evidence="18" key="1">
    <citation type="submission" date="2012-02" db="EMBL/GenBank/DDBJ databases">
        <title>Genome sequencing of Giardia lamblia Genotypes A2 and B isolates (DH and GS) and comparative analysis with the genomes of Genotypes A1 and E (WB and Pig).</title>
        <authorList>
            <person name="Adam R."/>
            <person name="Dahlstrom E."/>
            <person name="Martens C."/>
            <person name="Bruno D."/>
            <person name="Barbian K."/>
            <person name="Porcella S.F."/>
            <person name="Nash T."/>
        </authorList>
    </citation>
    <scope>NUCLEOTIDE SEQUENCE</scope>
    <source>
        <strain evidence="18">GS</strain>
    </source>
</reference>
<evidence type="ECO:0000256" key="1">
    <source>
        <dbReference type="ARBA" id="ARBA00001936"/>
    </source>
</evidence>
<reference evidence="17 18" key="2">
    <citation type="journal article" date="2013" name="Genome Biol. Evol.">
        <title>Genome sequencing of Giardia lamblia genotypes A2 and B isolates (DH and GS) and comparative analysis with the genomes of genotypes A1 and E (WB and Pig).</title>
        <authorList>
            <person name="Adam R.D."/>
            <person name="Dahlstrom E.W."/>
            <person name="Martens C.A."/>
            <person name="Bruno D.P."/>
            <person name="Barbian K.D."/>
            <person name="Ricklefs S.M."/>
            <person name="Hernandez M.M."/>
            <person name="Narla N.P."/>
            <person name="Patel R.B."/>
            <person name="Porcella S.F."/>
            <person name="Nash T.E."/>
        </authorList>
    </citation>
    <scope>NUCLEOTIDE SEQUENCE [LARGE SCALE GENOMIC DNA]</scope>
    <source>
        <strain evidence="17 18">GS</strain>
    </source>
</reference>
<dbReference type="Pfam" id="PF02407">
    <property type="entry name" value="Viral_Rep"/>
    <property type="match status" value="1"/>
</dbReference>
<dbReference type="Gene3D" id="3.40.50.300">
    <property type="entry name" value="P-loop containing nucleotide triphosphate hydrolases"/>
    <property type="match status" value="1"/>
</dbReference>
<dbReference type="OrthoDB" id="2396991at2759"/>
<keyword evidence="6" id="KW-0540">Nuclease</keyword>
<keyword evidence="5" id="KW-0235">DNA replication</keyword>
<keyword evidence="13" id="KW-0511">Multifunctional enzyme</keyword>
<dbReference type="GO" id="GO:0004519">
    <property type="term" value="F:endonuclease activity"/>
    <property type="evidence" value="ECO:0007669"/>
    <property type="project" value="UniProtKB-KW"/>
</dbReference>
<comment type="caution">
    <text evidence="17">The sequence shown here is derived from an EMBL/GenBank/DDBJ whole genome shotgun (WGS) entry which is preliminary data.</text>
</comment>
<evidence type="ECO:0000256" key="9">
    <source>
        <dbReference type="ARBA" id="ARBA00022759"/>
    </source>
</evidence>
<evidence type="ECO:0000256" key="12">
    <source>
        <dbReference type="ARBA" id="ARBA00023125"/>
    </source>
</evidence>
<dbReference type="AlphaFoldDB" id="V6TTD4"/>
<evidence type="ECO:0000256" key="3">
    <source>
        <dbReference type="ARBA" id="ARBA00022679"/>
    </source>
</evidence>
<organism evidence="17 18">
    <name type="scientific">Giardia intestinalis</name>
    <name type="common">Giardia lamblia</name>
    <dbReference type="NCBI Taxonomy" id="5741"/>
    <lineage>
        <taxon>Eukaryota</taxon>
        <taxon>Metamonada</taxon>
        <taxon>Diplomonadida</taxon>
        <taxon>Hexamitidae</taxon>
        <taxon>Giardiinae</taxon>
        <taxon>Giardia</taxon>
    </lineage>
</organism>
<dbReference type="GO" id="GO:0046872">
    <property type="term" value="F:metal ion binding"/>
    <property type="evidence" value="ECO:0007669"/>
    <property type="project" value="UniProtKB-KW"/>
</dbReference>
<evidence type="ECO:0000313" key="17">
    <source>
        <dbReference type="EMBL" id="ESU40270.1"/>
    </source>
</evidence>
<comment type="similarity">
    <text evidence="2">Belongs to the nanoviruses/circoviruses replication-associated protein family.</text>
</comment>
<dbReference type="GO" id="GO:0016787">
    <property type="term" value="F:hydrolase activity"/>
    <property type="evidence" value="ECO:0007669"/>
    <property type="project" value="UniProtKB-KW"/>
</dbReference>
<sequence length="405" mass="46515">VRRPRTPKGIVSEVYMGGDVCAAAPFGLFQENPRCGTSSHATRRPSLGARIASLAPTAHRLCGLRFAPGGCGLALVKRFQREFVVPRDLRREVTGFTEIKMPSGFRNWCGTRQVQEGFDAEQFLRDMVESKKARYAVGQLEQGSHLHLQFYVQRDRQSTLNVMKRDICAETHWEQSRGTPEQNKEYCTKESTRVAGPWEFGTAVKERQRSDLDKAAQMIDEGKSLRDVAVECKSTFIRYHKGLRAYEAITRSKGPRSFGPLGPEVWVFWGETGTGKSRRAFEQWPDAYRKTTSDKWWDGYRGQETVIFDDFKGSSMRLHDFQMIIDRYPVQVEVKGAVVDLSATRFVFTSNKHPREWYSKEADPDGTVMRRITEFCEEHGRLIHFVWPLPEQSWVDAWERAPSLE</sequence>
<evidence type="ECO:0000256" key="14">
    <source>
        <dbReference type="ARBA" id="ARBA00030754"/>
    </source>
</evidence>
<evidence type="ECO:0000256" key="11">
    <source>
        <dbReference type="ARBA" id="ARBA00023124"/>
    </source>
</evidence>
<feature type="non-terminal residue" evidence="17">
    <location>
        <position position="1"/>
    </location>
</feature>
<comment type="cofactor">
    <cofactor evidence="1">
        <name>Mn(2+)</name>
        <dbReference type="ChEBI" id="CHEBI:29035"/>
    </cofactor>
</comment>
<dbReference type="GO" id="GO:0003723">
    <property type="term" value="F:RNA binding"/>
    <property type="evidence" value="ECO:0007669"/>
    <property type="project" value="InterPro"/>
</dbReference>
<keyword evidence="17" id="KW-0067">ATP-binding</keyword>
<name>V6TTD4_GIAIN</name>
<evidence type="ECO:0000256" key="7">
    <source>
        <dbReference type="ARBA" id="ARBA00022723"/>
    </source>
</evidence>